<dbReference type="PANTHER" id="PTHR12705:SF0">
    <property type="entry name" value="ORIGIN RECOGNITION COMPLEX SUBUNIT 5"/>
    <property type="match status" value="1"/>
</dbReference>
<dbReference type="WBParaSite" id="PTRK_0000625100.1">
    <property type="protein sequence ID" value="PTRK_0000625100.1"/>
    <property type="gene ID" value="PTRK_0000625100"/>
</dbReference>
<feature type="domain" description="Origin recognition complex subunit 5 C-terminal" evidence="1">
    <location>
        <begin position="208"/>
        <end position="341"/>
    </location>
</feature>
<sequence length="347" mass="40567">MFDGEQQMLFREIFYDLSKEKIKNCNDAIETINERKFVQENDKKIIVIVLRNCEDLSKFSISFIRCFFELPKNSVVTLKYITFSKKPWHLISEKIGCIPFAMEVILNPLTRDETCRYLINELKNIVDENIEKFICIFLSIVWIYCVDFNQLLFLSKKCIKECQNRNISIALKHINQQKEVNLIICNVLFSYHYMGKKEDKEKEYTIDLPIVSRYAIVASYCASFNPPTSDKRFFSSGNIKQRKTLSDVKRDPKNSLHELGPKNFSFDRFKMIFSFLLLKADDIDVTKIGTIQTLENLCNIGLLGRSTKETNFDLPKYRSIISKEFAEIVALSINIPLNDYLFDFASL</sequence>
<evidence type="ECO:0000259" key="1">
    <source>
        <dbReference type="Pfam" id="PF14630"/>
    </source>
</evidence>
<dbReference type="AlphaFoldDB" id="A0A0N4ZER8"/>
<keyword evidence="2" id="KW-1185">Reference proteome</keyword>
<dbReference type="GO" id="GO:0006270">
    <property type="term" value="P:DNA replication initiation"/>
    <property type="evidence" value="ECO:0007669"/>
    <property type="project" value="TreeGrafter"/>
</dbReference>
<dbReference type="InterPro" id="IPR047088">
    <property type="entry name" value="ORC5_C"/>
</dbReference>
<dbReference type="STRING" id="131310.A0A0N4ZER8"/>
<evidence type="ECO:0000313" key="2">
    <source>
        <dbReference type="Proteomes" id="UP000038045"/>
    </source>
</evidence>
<protein>
    <submittedName>
        <fullName evidence="3">Origin recognition complex subunit 5 C-terminal domain-containing protein</fullName>
    </submittedName>
</protein>
<dbReference type="PANTHER" id="PTHR12705">
    <property type="entry name" value="ORIGIN RECOGNITION COMPLEX SUBUNIT 5"/>
    <property type="match status" value="1"/>
</dbReference>
<evidence type="ECO:0000313" key="3">
    <source>
        <dbReference type="WBParaSite" id="PTRK_0000625100.1"/>
    </source>
</evidence>
<dbReference type="Pfam" id="PF14630">
    <property type="entry name" value="ORC5_C"/>
    <property type="match status" value="1"/>
</dbReference>
<proteinExistence type="predicted"/>
<dbReference type="Proteomes" id="UP000038045">
    <property type="component" value="Unplaced"/>
</dbReference>
<reference evidence="3" key="1">
    <citation type="submission" date="2017-02" db="UniProtKB">
        <authorList>
            <consortium name="WormBaseParasite"/>
        </authorList>
    </citation>
    <scope>IDENTIFICATION</scope>
</reference>
<dbReference type="GO" id="GO:0003688">
    <property type="term" value="F:DNA replication origin binding"/>
    <property type="evidence" value="ECO:0007669"/>
    <property type="project" value="TreeGrafter"/>
</dbReference>
<organism evidence="2 3">
    <name type="scientific">Parastrongyloides trichosuri</name>
    <name type="common">Possum-specific nematode worm</name>
    <dbReference type="NCBI Taxonomy" id="131310"/>
    <lineage>
        <taxon>Eukaryota</taxon>
        <taxon>Metazoa</taxon>
        <taxon>Ecdysozoa</taxon>
        <taxon>Nematoda</taxon>
        <taxon>Chromadorea</taxon>
        <taxon>Rhabditida</taxon>
        <taxon>Tylenchina</taxon>
        <taxon>Panagrolaimomorpha</taxon>
        <taxon>Strongyloidoidea</taxon>
        <taxon>Strongyloididae</taxon>
        <taxon>Parastrongyloides</taxon>
    </lineage>
</organism>
<accession>A0A0N4ZER8</accession>
<dbReference type="GO" id="GO:0005664">
    <property type="term" value="C:nuclear origin of replication recognition complex"/>
    <property type="evidence" value="ECO:0007669"/>
    <property type="project" value="TreeGrafter"/>
</dbReference>
<dbReference type="InterPro" id="IPR020796">
    <property type="entry name" value="ORC5"/>
</dbReference>
<name>A0A0N4ZER8_PARTI</name>